<evidence type="ECO:0000259" key="12">
    <source>
        <dbReference type="SMART" id="SM00941"/>
    </source>
</evidence>
<evidence type="ECO:0000313" key="14">
    <source>
        <dbReference type="EMBL" id="TDR39818.1"/>
    </source>
</evidence>
<evidence type="ECO:0000256" key="9">
    <source>
        <dbReference type="ARBA" id="ARBA00022679"/>
    </source>
</evidence>
<accession>A0A8B4Q975</accession>
<dbReference type="GO" id="GO:0005829">
    <property type="term" value="C:cytosol"/>
    <property type="evidence" value="ECO:0007669"/>
    <property type="project" value="TreeGrafter"/>
</dbReference>
<dbReference type="PANTHER" id="PTHR10515">
    <property type="entry name" value="THYMIDINE PHOSPHORYLASE"/>
    <property type="match status" value="1"/>
</dbReference>
<evidence type="ECO:0000256" key="1">
    <source>
        <dbReference type="ARBA" id="ARBA00001066"/>
    </source>
</evidence>
<dbReference type="NCBIfam" id="NF004490">
    <property type="entry name" value="PRK05820.1"/>
    <property type="match status" value="1"/>
</dbReference>
<dbReference type="GO" id="GO:0009032">
    <property type="term" value="F:thymidine phosphorylase activity"/>
    <property type="evidence" value="ECO:0007669"/>
    <property type="project" value="TreeGrafter"/>
</dbReference>
<proteinExistence type="inferred from homology"/>
<dbReference type="InterPro" id="IPR013102">
    <property type="entry name" value="PYNP_C"/>
</dbReference>
<dbReference type="InterPro" id="IPR000312">
    <property type="entry name" value="Glycosyl_Trfase_fam3"/>
</dbReference>
<dbReference type="InterPro" id="IPR036320">
    <property type="entry name" value="Glycosyl_Trfase_fam3_N_dom_sf"/>
</dbReference>
<dbReference type="Proteomes" id="UP000294641">
    <property type="component" value="Unassembled WGS sequence"/>
</dbReference>
<evidence type="ECO:0000256" key="2">
    <source>
        <dbReference type="ARBA" id="ARBA00001958"/>
    </source>
</evidence>
<reference evidence="13 15" key="1">
    <citation type="submission" date="2018-06" db="EMBL/GenBank/DDBJ databases">
        <authorList>
            <consortium name="Pathogen Informatics"/>
            <person name="Doyle S."/>
        </authorList>
    </citation>
    <scope>NUCLEOTIDE SEQUENCE [LARGE SCALE GENOMIC DNA]</scope>
    <source>
        <strain evidence="13 15">NCTC10597</strain>
    </source>
</reference>
<dbReference type="InterPro" id="IPR000053">
    <property type="entry name" value="Thymidine/pyrmidine_PPase"/>
</dbReference>
<comment type="catalytic activity">
    <reaction evidence="10">
        <text>uridine + phosphate = alpha-D-ribose 1-phosphate + uracil</text>
        <dbReference type="Rhea" id="RHEA:24388"/>
        <dbReference type="ChEBI" id="CHEBI:16704"/>
        <dbReference type="ChEBI" id="CHEBI:17568"/>
        <dbReference type="ChEBI" id="CHEBI:43474"/>
        <dbReference type="ChEBI" id="CHEBI:57720"/>
        <dbReference type="EC" id="2.4.2.2"/>
    </reaction>
</comment>
<reference evidence="14 16" key="2">
    <citation type="submission" date="2019-03" db="EMBL/GenBank/DDBJ databases">
        <title>Genomic Encyclopedia of Type Strains, Phase IV (KMG-IV): sequencing the most valuable type-strain genomes for metagenomic binning, comparative biology and taxonomic classification.</title>
        <authorList>
            <person name="Goeker M."/>
        </authorList>
    </citation>
    <scope>NUCLEOTIDE SEQUENCE [LARGE SCALE GENOMIC DNA]</scope>
    <source>
        <strain evidence="14 16">DSM 20580</strain>
    </source>
</reference>
<dbReference type="SUPFAM" id="SSF52418">
    <property type="entry name" value="Nucleoside phosphorylase/phosphoribosyltransferase catalytic domain"/>
    <property type="match status" value="1"/>
</dbReference>
<dbReference type="EC" id="2.4.2.2" evidence="6"/>
<dbReference type="SUPFAM" id="SSF54680">
    <property type="entry name" value="Pyrimidine nucleoside phosphorylase C-terminal domain"/>
    <property type="match status" value="1"/>
</dbReference>
<dbReference type="Gene3D" id="3.40.1030.10">
    <property type="entry name" value="Nucleoside phosphorylase/phosphoribosyltransferase catalytic domain"/>
    <property type="match status" value="1"/>
</dbReference>
<dbReference type="GO" id="GO:0006213">
    <property type="term" value="P:pyrimidine nucleoside metabolic process"/>
    <property type="evidence" value="ECO:0007669"/>
    <property type="project" value="InterPro"/>
</dbReference>
<evidence type="ECO:0000256" key="3">
    <source>
        <dbReference type="ARBA" id="ARBA00003877"/>
    </source>
</evidence>
<dbReference type="GO" id="GO:0004645">
    <property type="term" value="F:1,4-alpha-oligoglucan phosphorylase activity"/>
    <property type="evidence" value="ECO:0007669"/>
    <property type="project" value="InterPro"/>
</dbReference>
<evidence type="ECO:0000256" key="10">
    <source>
        <dbReference type="ARBA" id="ARBA00048453"/>
    </source>
</evidence>
<dbReference type="PROSITE" id="PS00647">
    <property type="entry name" value="THYMID_PHOSPHORYLASE"/>
    <property type="match status" value="1"/>
</dbReference>
<dbReference type="EMBL" id="SNZG01000010">
    <property type="protein sequence ID" value="TDR39818.1"/>
    <property type="molecule type" value="Genomic_DNA"/>
</dbReference>
<dbReference type="InterPro" id="IPR036566">
    <property type="entry name" value="PYNP-like_C_sf"/>
</dbReference>
<dbReference type="InterPro" id="IPR017459">
    <property type="entry name" value="Glycosyl_Trfase_fam3_N_dom"/>
</dbReference>
<gene>
    <name evidence="13" type="primary">pdp</name>
    <name evidence="14" type="ORF">DFR61_11034</name>
    <name evidence="13" type="ORF">NCTC10597_00938</name>
</gene>
<dbReference type="Proteomes" id="UP000254330">
    <property type="component" value="Unassembled WGS sequence"/>
</dbReference>
<dbReference type="RefSeq" id="WP_109348681.1">
    <property type="nucleotide sequence ID" value="NZ_BJUE01000014.1"/>
</dbReference>
<dbReference type="Gene3D" id="3.90.1170.30">
    <property type="entry name" value="Pyrimidine nucleoside phosphorylase-like, C-terminal domain"/>
    <property type="match status" value="1"/>
</dbReference>
<keyword evidence="16" id="KW-1185">Reference proteome</keyword>
<dbReference type="Pfam" id="PF07831">
    <property type="entry name" value="PYNP_C"/>
    <property type="match status" value="1"/>
</dbReference>
<dbReference type="Gene3D" id="1.20.970.10">
    <property type="entry name" value="Transferase, Pyrimidine Nucleoside Phosphorylase, Chain C"/>
    <property type="match status" value="1"/>
</dbReference>
<dbReference type="FunFam" id="3.40.1030.10:FF:000003">
    <property type="entry name" value="Pyrimidine-nucleoside phosphorylase"/>
    <property type="match status" value="1"/>
</dbReference>
<dbReference type="PIRSF" id="PIRSF000478">
    <property type="entry name" value="TP_PyNP"/>
    <property type="match status" value="1"/>
</dbReference>
<comment type="subunit">
    <text evidence="5">Homodimer.</text>
</comment>
<dbReference type="PANTHER" id="PTHR10515:SF0">
    <property type="entry name" value="THYMIDINE PHOSPHORYLASE"/>
    <property type="match status" value="1"/>
</dbReference>
<comment type="cofactor">
    <cofactor evidence="2">
        <name>K(+)</name>
        <dbReference type="ChEBI" id="CHEBI:29103"/>
    </cofactor>
</comment>
<dbReference type="InterPro" id="IPR035902">
    <property type="entry name" value="Nuc_phospho_transferase"/>
</dbReference>
<keyword evidence="8 13" id="KW-0328">Glycosyltransferase</keyword>
<protein>
    <recommendedName>
        <fullName evidence="7">Pyrimidine-nucleoside phosphorylase</fullName>
        <ecNumber evidence="6">2.4.2.2</ecNumber>
    </recommendedName>
</protein>
<evidence type="ECO:0000256" key="8">
    <source>
        <dbReference type="ARBA" id="ARBA00022676"/>
    </source>
</evidence>
<evidence type="ECO:0000256" key="11">
    <source>
        <dbReference type="ARBA" id="ARBA00048525"/>
    </source>
</evidence>
<dbReference type="NCBIfam" id="TIGR02644">
    <property type="entry name" value="Y_phosphoryl"/>
    <property type="match status" value="1"/>
</dbReference>
<feature type="domain" description="Pyrimidine nucleoside phosphorylase C-terminal" evidence="12">
    <location>
        <begin position="347"/>
        <end position="420"/>
    </location>
</feature>
<comment type="similarity">
    <text evidence="4">Belongs to the thymidine/pyrimidine-nucleoside phosphorylase family.</text>
</comment>
<keyword evidence="9 13" id="KW-0808">Transferase</keyword>
<evidence type="ECO:0000256" key="5">
    <source>
        <dbReference type="ARBA" id="ARBA00011738"/>
    </source>
</evidence>
<comment type="caution">
    <text evidence="13">The sequence shown here is derived from an EMBL/GenBank/DDBJ whole genome shotgun (WGS) entry which is preliminary data.</text>
</comment>
<dbReference type="OrthoDB" id="9763887at2"/>
<evidence type="ECO:0000313" key="16">
    <source>
        <dbReference type="Proteomes" id="UP000294641"/>
    </source>
</evidence>
<evidence type="ECO:0000256" key="4">
    <source>
        <dbReference type="ARBA" id="ARBA00006915"/>
    </source>
</evidence>
<dbReference type="InterPro" id="IPR017872">
    <property type="entry name" value="Pyrmidine_PPase_CS"/>
</dbReference>
<dbReference type="SUPFAM" id="SSF47648">
    <property type="entry name" value="Nucleoside phosphorylase/phosphoribosyltransferase N-terminal domain"/>
    <property type="match status" value="1"/>
</dbReference>
<comment type="catalytic activity">
    <reaction evidence="1">
        <text>2'-deoxyuridine + phosphate = 2-deoxy-alpha-D-ribose 1-phosphate + uracil</text>
        <dbReference type="Rhea" id="RHEA:22824"/>
        <dbReference type="ChEBI" id="CHEBI:16450"/>
        <dbReference type="ChEBI" id="CHEBI:17568"/>
        <dbReference type="ChEBI" id="CHEBI:43474"/>
        <dbReference type="ChEBI" id="CHEBI:57259"/>
        <dbReference type="EC" id="2.4.2.2"/>
    </reaction>
</comment>
<comment type="catalytic activity">
    <reaction evidence="11">
        <text>thymidine + phosphate = 2-deoxy-alpha-D-ribose 1-phosphate + thymine</text>
        <dbReference type="Rhea" id="RHEA:16037"/>
        <dbReference type="ChEBI" id="CHEBI:17748"/>
        <dbReference type="ChEBI" id="CHEBI:17821"/>
        <dbReference type="ChEBI" id="CHEBI:43474"/>
        <dbReference type="ChEBI" id="CHEBI:57259"/>
        <dbReference type="EC" id="2.4.2.2"/>
    </reaction>
</comment>
<evidence type="ECO:0000256" key="7">
    <source>
        <dbReference type="ARBA" id="ARBA00014680"/>
    </source>
</evidence>
<sequence length="440" mass="47553">MHILDVIEKKKNNLPLTAEDLQFFIDGYVDGSIEDYQASALLMAIRINGLSFEETLALTKSMLYSGDIIDLSTVKGYKVDKHSTGGVGDKVTLIVAPIVAALDVKVAKLSGRGLGITGGTLDKLEAIEGVSIDLTEEQFLNQVNDIGFALAGQTQNLVPADKKLYALRDVTGTVDALPLIASSIMSKKLASGADGMVLDVKYGSGAFCKTIEVAQQLAEIMIQIAEGFDKSIVTVLSSMDNPLGRTVGNKNEVKEAYDLLKNPDEADANLLNTITEVSTYMYEISSKKSHEEAKKAVLDVLHSDIPVQKFEAMVHAQRLSDDIKPIELEFTPDYSVDVISTDAMTGYIKNIDAQTIGQISLDLGAGRHTKADVLDYFAGIELLKVKGDEVKAGDVLMKLYASKPVPTEFVTAAQNAITFSAEKVNPIDDKIVLKSKDLQN</sequence>
<name>A0A8B4Q975_9BACL</name>
<evidence type="ECO:0000256" key="6">
    <source>
        <dbReference type="ARBA" id="ARBA00011889"/>
    </source>
</evidence>
<dbReference type="AlphaFoldDB" id="A0A8B4Q975"/>
<organism evidence="13 15">
    <name type="scientific">Kurthia zopfii</name>
    <dbReference type="NCBI Taxonomy" id="1650"/>
    <lineage>
        <taxon>Bacteria</taxon>
        <taxon>Bacillati</taxon>
        <taxon>Bacillota</taxon>
        <taxon>Bacilli</taxon>
        <taxon>Bacillales</taxon>
        <taxon>Caryophanaceae</taxon>
        <taxon>Kurthia</taxon>
    </lineage>
</organism>
<dbReference type="Pfam" id="PF00591">
    <property type="entry name" value="Glycos_transf_3"/>
    <property type="match status" value="1"/>
</dbReference>
<comment type="function">
    <text evidence="3">Catalyzes phosphorolysis of the pyrimidine nucleosides uridine, thymidine and 2'-deoxyuridine with the formation of the corresponding pyrimidine base and ribose-1-phosphate.</text>
</comment>
<evidence type="ECO:0000313" key="13">
    <source>
        <dbReference type="EMBL" id="STX09267.1"/>
    </source>
</evidence>
<dbReference type="Pfam" id="PF02885">
    <property type="entry name" value="Glycos_trans_3N"/>
    <property type="match status" value="1"/>
</dbReference>
<dbReference type="InterPro" id="IPR018090">
    <property type="entry name" value="Pyrmidine_PPas_bac/euk"/>
</dbReference>
<dbReference type="EMBL" id="UGNP01000001">
    <property type="protein sequence ID" value="STX09267.1"/>
    <property type="molecule type" value="Genomic_DNA"/>
</dbReference>
<evidence type="ECO:0000313" key="15">
    <source>
        <dbReference type="Proteomes" id="UP000254330"/>
    </source>
</evidence>
<dbReference type="SMART" id="SM00941">
    <property type="entry name" value="PYNP_C"/>
    <property type="match status" value="1"/>
</dbReference>
<dbReference type="GO" id="GO:0006206">
    <property type="term" value="P:pyrimidine nucleobase metabolic process"/>
    <property type="evidence" value="ECO:0007669"/>
    <property type="project" value="InterPro"/>
</dbReference>